<name>A0A507CCK9_9FUNG</name>
<evidence type="ECO:0000256" key="3">
    <source>
        <dbReference type="SAM" id="Coils"/>
    </source>
</evidence>
<comment type="caution">
    <text evidence="7">The sequence shown here is derived from an EMBL/GenBank/DDBJ whole genome shotgun (WGS) entry which is preliminary data.</text>
</comment>
<evidence type="ECO:0000256" key="4">
    <source>
        <dbReference type="SAM" id="MobiDB-lite"/>
    </source>
</evidence>
<dbReference type="Pfam" id="PF03114">
    <property type="entry name" value="BAR"/>
    <property type="match status" value="1"/>
</dbReference>
<dbReference type="SUPFAM" id="SSF50044">
    <property type="entry name" value="SH3-domain"/>
    <property type="match status" value="1"/>
</dbReference>
<dbReference type="GO" id="GO:0005737">
    <property type="term" value="C:cytoplasm"/>
    <property type="evidence" value="ECO:0007669"/>
    <property type="project" value="InterPro"/>
</dbReference>
<dbReference type="InterPro" id="IPR027267">
    <property type="entry name" value="AH/BAR_dom_sf"/>
</dbReference>
<feature type="region of interest" description="Disordered" evidence="4">
    <location>
        <begin position="252"/>
        <end position="384"/>
    </location>
</feature>
<dbReference type="PANTHER" id="PTHR14167:SF116">
    <property type="entry name" value="CAP, ISOFORM AC"/>
    <property type="match status" value="1"/>
</dbReference>
<dbReference type="PRINTS" id="PR00452">
    <property type="entry name" value="SH3DOMAIN"/>
</dbReference>
<dbReference type="OrthoDB" id="14167at2759"/>
<dbReference type="PROSITE" id="PS50002">
    <property type="entry name" value="SH3"/>
    <property type="match status" value="1"/>
</dbReference>
<dbReference type="Gene3D" id="1.20.1270.60">
    <property type="entry name" value="Arfaptin homology (AH) domain/BAR domain"/>
    <property type="match status" value="1"/>
</dbReference>
<dbReference type="SUPFAM" id="SSF103657">
    <property type="entry name" value="BAR/IMD domain-like"/>
    <property type="match status" value="1"/>
</dbReference>
<dbReference type="PROSITE" id="PS51021">
    <property type="entry name" value="BAR"/>
    <property type="match status" value="1"/>
</dbReference>
<feature type="region of interest" description="Disordered" evidence="4">
    <location>
        <begin position="453"/>
        <end position="517"/>
    </location>
</feature>
<dbReference type="SMART" id="SM00721">
    <property type="entry name" value="BAR"/>
    <property type="match status" value="1"/>
</dbReference>
<feature type="coiled-coil region" evidence="3">
    <location>
        <begin position="135"/>
        <end position="169"/>
    </location>
</feature>
<dbReference type="EMBL" id="QEAM01000568">
    <property type="protein sequence ID" value="TPX38787.1"/>
    <property type="molecule type" value="Genomic_DNA"/>
</dbReference>
<sequence length="584" mass="61855">MSLSSVNLSKKLGQLSQYVGEKLGNTQRTETSDEFKRLDEETELRRIQTERVHLACEGYLRTLYRDDAPKILIAKKRPSPEDKTEGMPLEIMGNCMVHFGGMMHEESTYGRLLLQFGEAQNRLAAIQYEYFQKARDGYVGNLNRLLNEMKEYQRLKAKLENRRLDFDAKLNKVHKSNKEKPELEEATRQAQAKYEESLTEATNVMIRLNANNEEEQMAYLLAFLDAEVDYYKQCSETLSNIAKEFASVPRTASLPRRPPVTAANSSSPFGDDPFAPEPSSPLSSVASNQSPLSSSKPNLAGSSSGLGTYGLTSSGNTKKEASVISGPMGGSVISSPGALKSGVPSTERIGNLPAFGGPSSSSPSMASSVVASKNASPALPPRSGTSLLKQVKVTFDFDAESPDEMSIRKGDIINVVTEIDEGWWEGEMADGAGRQGMFPSNYVEVMSHDSHSPAASIAIPSASGPRGRGPASSSISPPNLRSVHSNPNLKGSAAASGGGGGGMSQSPPIRSSNIGITGGSGSALGNAGGSKSGGIGGGAGPYSVSIIVDHHVGVWYVCNVGSVMCMAIAISVIRSVAISSASSA</sequence>
<dbReference type="Pfam" id="PF00018">
    <property type="entry name" value="SH3_1"/>
    <property type="match status" value="1"/>
</dbReference>
<feature type="domain" description="SH3" evidence="5">
    <location>
        <begin position="386"/>
        <end position="448"/>
    </location>
</feature>
<reference evidence="7 8" key="1">
    <citation type="journal article" date="2019" name="Sci. Rep.">
        <title>Comparative genomics of chytrid fungi reveal insights into the obligate biotrophic and pathogenic lifestyle of Synchytrium endobioticum.</title>
        <authorList>
            <person name="van de Vossenberg B.T.L.H."/>
            <person name="Warris S."/>
            <person name="Nguyen H.D.T."/>
            <person name="van Gent-Pelzer M.P.E."/>
            <person name="Joly D.L."/>
            <person name="van de Geest H.C."/>
            <person name="Bonants P.J.M."/>
            <person name="Smith D.S."/>
            <person name="Levesque C.A."/>
            <person name="van der Lee T.A.J."/>
        </authorList>
    </citation>
    <scope>NUCLEOTIDE SEQUENCE [LARGE SCALE GENOMIC DNA]</scope>
    <source>
        <strain evidence="7 8">LEV6574</strain>
    </source>
</reference>
<feature type="compositionally biased region" description="Polar residues" evidence="4">
    <location>
        <begin position="280"/>
        <end position="297"/>
    </location>
</feature>
<evidence type="ECO:0008006" key="9">
    <source>
        <dbReference type="Google" id="ProtNLM"/>
    </source>
</evidence>
<dbReference type="VEuPathDB" id="FungiDB:SeMB42_g07485"/>
<keyword evidence="1 2" id="KW-0728">SH3 domain</keyword>
<feature type="compositionally biased region" description="Low complexity" evidence="4">
    <location>
        <begin position="301"/>
        <end position="315"/>
    </location>
</feature>
<evidence type="ECO:0000256" key="1">
    <source>
        <dbReference type="ARBA" id="ARBA00022443"/>
    </source>
</evidence>
<protein>
    <recommendedName>
        <fullName evidence="9">BAR domain-containing protein</fullName>
    </recommendedName>
</protein>
<proteinExistence type="predicted"/>
<dbReference type="Gene3D" id="2.30.30.40">
    <property type="entry name" value="SH3 Domains"/>
    <property type="match status" value="1"/>
</dbReference>
<accession>A0A507CCK9</accession>
<dbReference type="InterPro" id="IPR036028">
    <property type="entry name" value="SH3-like_dom_sf"/>
</dbReference>
<dbReference type="InterPro" id="IPR050384">
    <property type="entry name" value="Endophilin_SH3RF"/>
</dbReference>
<gene>
    <name evidence="7" type="ORF">SeLEV6574_g07622</name>
</gene>
<dbReference type="AlphaFoldDB" id="A0A507CCK9"/>
<keyword evidence="3" id="KW-0175">Coiled coil</keyword>
<evidence type="ECO:0000259" key="5">
    <source>
        <dbReference type="PROSITE" id="PS50002"/>
    </source>
</evidence>
<dbReference type="SMART" id="SM00326">
    <property type="entry name" value="SH3"/>
    <property type="match status" value="1"/>
</dbReference>
<dbReference type="InterPro" id="IPR001452">
    <property type="entry name" value="SH3_domain"/>
</dbReference>
<dbReference type="PANTHER" id="PTHR14167">
    <property type="entry name" value="SH3 DOMAIN-CONTAINING"/>
    <property type="match status" value="1"/>
</dbReference>
<feature type="compositionally biased region" description="Low complexity" evidence="4">
    <location>
        <begin position="358"/>
        <end position="372"/>
    </location>
</feature>
<evidence type="ECO:0000256" key="2">
    <source>
        <dbReference type="PROSITE-ProRule" id="PRU00192"/>
    </source>
</evidence>
<evidence type="ECO:0000313" key="8">
    <source>
        <dbReference type="Proteomes" id="UP000320475"/>
    </source>
</evidence>
<organism evidence="7 8">
    <name type="scientific">Synchytrium endobioticum</name>
    <dbReference type="NCBI Taxonomy" id="286115"/>
    <lineage>
        <taxon>Eukaryota</taxon>
        <taxon>Fungi</taxon>
        <taxon>Fungi incertae sedis</taxon>
        <taxon>Chytridiomycota</taxon>
        <taxon>Chytridiomycota incertae sedis</taxon>
        <taxon>Chytridiomycetes</taxon>
        <taxon>Synchytriales</taxon>
        <taxon>Synchytriaceae</taxon>
        <taxon>Synchytrium</taxon>
    </lineage>
</organism>
<evidence type="ECO:0000259" key="6">
    <source>
        <dbReference type="PROSITE" id="PS51021"/>
    </source>
</evidence>
<feature type="compositionally biased region" description="Low complexity" evidence="4">
    <location>
        <begin position="453"/>
        <end position="478"/>
    </location>
</feature>
<dbReference type="Proteomes" id="UP000320475">
    <property type="component" value="Unassembled WGS sequence"/>
</dbReference>
<dbReference type="InterPro" id="IPR004148">
    <property type="entry name" value="BAR_dom"/>
</dbReference>
<evidence type="ECO:0000313" key="7">
    <source>
        <dbReference type="EMBL" id="TPX38787.1"/>
    </source>
</evidence>
<feature type="domain" description="BAR" evidence="6">
    <location>
        <begin position="20"/>
        <end position="254"/>
    </location>
</feature>